<dbReference type="InterPro" id="IPR000403">
    <property type="entry name" value="PI3/4_kinase_cat_dom"/>
</dbReference>
<dbReference type="InterPro" id="IPR018936">
    <property type="entry name" value="PI3/4_kinase_CS"/>
</dbReference>
<keyword evidence="5" id="KW-0547">Nucleotide-binding</keyword>
<comment type="caution">
    <text evidence="10">The sequence shown here is derived from an EMBL/GenBank/DDBJ whole genome shotgun (WGS) entry which is preliminary data.</text>
</comment>
<dbReference type="InterPro" id="IPR001263">
    <property type="entry name" value="PI3K_accessory_dom"/>
</dbReference>
<dbReference type="PROSITE" id="PS50290">
    <property type="entry name" value="PI3_4_KINASE_3"/>
    <property type="match status" value="1"/>
</dbReference>
<dbReference type="FunFam" id="3.30.1010.10:FF:000014">
    <property type="entry name" value="Phosphatidylinositol 4-kinase STT4"/>
    <property type="match status" value="1"/>
</dbReference>
<evidence type="ECO:0000313" key="10">
    <source>
        <dbReference type="EMBL" id="ONH75167.1"/>
    </source>
</evidence>
<evidence type="ECO:0000256" key="2">
    <source>
        <dbReference type="ARBA" id="ARBA00006209"/>
    </source>
</evidence>
<evidence type="ECO:0000256" key="4">
    <source>
        <dbReference type="ARBA" id="ARBA00022679"/>
    </source>
</evidence>
<sequence length="1849" mass="210078">MDYIGLPNINTRAAAWNKFAQLCANQTSADSRSNKSVGSSFQILFSKLRYSNGIINDGEILKNPELNVLFSICDNCSKFKNEYQVDELFPVLIKYLVNSPNFSFRSVSNFKDQDLTPWTKLTNVLTLGLISLVENFPKFGELLLNAFYDYISNLDTDQLYHQFSLVGFLQALIKSPSAINEDVFKLVNSKVHIAFFDAVEDSISRISDPKDVDLIYVFSDLGFEYSSLFFVDLFEKFQMQYLKLQIHANLDNSLLSHLLDSKSISFSILEKKLDVFDIILQNQFKIEDFIENSNERVTTSSIYRRKTCLSIRAQALEIYSFNNSISKLDFEFVNAKVSTYLSDFMVSIEDGSPVALDMISSNLLLNVFGTSAILSEDNQRAGLQIVKHFPIIIQTVIMPKQFVRELSKAVRYCLHSLSKDDFISLIYTLINIIDVQSNKLGKSKPSRPSTVATGDASLIADSYIVERNDLIPQNIITAVVEISRSSNDESVITLVTTLLYQKIRPGSNELNAILLDGLTEFIDSMNKKDFSSLLKYYYDLSESSFNNLSDLKIGIDTWIRFSKAMLNSSNEELYNLYLNGLLMQIISKGDVDDLEHHRPNQSVTASANQIVIFLKPLANLLPPINEKPRIPTNKETIRRFQDAWFNLSVHGFAYNSSLYKEHLPDLLRIAHSTPALASEITWNRSETSIEMNTILRRGTSKTTERIHKDILKQVISLKSSNLDDSQLSRPGIMFLSSTLMLEMLRVQTGNCAKALEYMSDPSVIIAKLSPHIAHISQYCASKYADLLLSKNRQLSIDKVTLRLKELFIYCCHRNIDLQNCAFKCVDIILGKIPSALCYEQSSFALLDVLALLFQSIIDADTNEYEPLTQFKSRVTDINLSLSDSYVWRQETLDRFSANATRWVTNSLRICDGDMKSVLSSYVTKADASHRTVNYGVSFALDMASKVLSNDREFFQLQGMQSKRLNTTAGFLSQTPWNTDLKLFESSYSEIVKVRSNLDKKISKFIVMAKEQSRKENLSKELGKLIDEITRAIVVFSIDKIEYVKWIVDLPFLLFDSHSIQHACSNWLGIMNSKPECSTLLLSYILTNFEKTVSDGLGLYSREHDLKDPGFSTMEYLPTNKLVVAHNSKLASSSLKPHLLLIRFLSSHFHATLYRSDHTLNMFTETVIFALKSLKSASLHPFARLSRFEIVNFGCALAKHHILLETSFKYPIINALLDGSLSWFTKEVVTPFGNNKLKVKADYELLTMVAQFFSQMQFRDLEAERKRVILLLFIEDEMKIMNTWINPLNPSVVPPYLINVKLDEKVLTDCYKLDGKLAFNLVSRTEKNGTLSSSLVKTLRSLILKDPFAVSDIPSAVNYICDSDVPAIVCWTPAAPVDAINKFLPPFNRRPLALQYAMRSIESFDAHLTFFYVPQIVQTVRHDELGYIRRYILETANVSQLFAHQIIWNMSANSFKDEDSTIPDAIKPQLDSIRESMIASFSDQDRAYFEKEFSFFGEVTGISGKLKPFIKKSKPEKKAKIDEEMSKIKVEEGVYLPSNPDGVVIDIDRKSGKPLQSHAKAPFMATFVIKKKKENLIAEEVMNEEEKYEIVKTSAIFKVGDDCRQDVLALQLISMFRTIWMTAGVDVYVFPYRVTATAPGCGIIDVLPKSISRDMLGREAVNGLYEYFISQFGPETSPEFQRARINFVKSLAAYSIITYLLAIKDRHNGNIMYDQDGHILHIDFGFCFDIVPGGVKFEQSPFKLTREMVRVMGGNTSTQAYKWFEELCVKSFLACRLHMHELIGMVVPMLESGLPCFKAATIKHLTQRFVPNKSDKEAAIYIRGLIKKSFESFATKGYDEFQRITNGIPY</sequence>
<dbReference type="PANTHER" id="PTHR10048:SF15">
    <property type="entry name" value="PHOSPHATIDYLINOSITOL 4-KINASE ALPHA"/>
    <property type="match status" value="1"/>
</dbReference>
<dbReference type="FunFam" id="1.10.1070.11:FF:000022">
    <property type="entry name" value="Phosphatidylinositol 4-kinase stt4"/>
    <property type="match status" value="1"/>
</dbReference>
<dbReference type="EMBL" id="MQVM01000007">
    <property type="protein sequence ID" value="ONH75167.1"/>
    <property type="molecule type" value="Genomic_DNA"/>
</dbReference>
<accession>A0A1V2LPR5</accession>
<comment type="catalytic activity">
    <reaction evidence="1">
        <text>a 1,2-diacyl-sn-glycero-3-phospho-(1D-myo-inositol) + ATP = a 1,2-diacyl-sn-glycero-3-phospho-(1D-myo-inositol 4-phosphate) + ADP + H(+)</text>
        <dbReference type="Rhea" id="RHEA:19877"/>
        <dbReference type="ChEBI" id="CHEBI:15378"/>
        <dbReference type="ChEBI" id="CHEBI:30616"/>
        <dbReference type="ChEBI" id="CHEBI:57880"/>
        <dbReference type="ChEBI" id="CHEBI:58178"/>
        <dbReference type="ChEBI" id="CHEBI:456216"/>
        <dbReference type="EC" id="2.7.1.67"/>
    </reaction>
</comment>
<reference evidence="11" key="1">
    <citation type="journal article" date="2017" name="Genome Announc.">
        <title>Genome sequences of Cyberlindnera fabianii 65, Pichia kudriavzevii 129, and Saccharomyces cerevisiae 131 isolated from fermented masau fruits in Zimbabwe.</title>
        <authorList>
            <person name="van Rijswijck I.M.H."/>
            <person name="Derks M.F.L."/>
            <person name="Abee T."/>
            <person name="de Ridder D."/>
            <person name="Smid E.J."/>
        </authorList>
    </citation>
    <scope>NUCLEOTIDE SEQUENCE [LARGE SCALE GENOMIC DNA]</scope>
    <source>
        <strain evidence="11">129</strain>
    </source>
</reference>
<evidence type="ECO:0000256" key="6">
    <source>
        <dbReference type="ARBA" id="ARBA00022777"/>
    </source>
</evidence>
<dbReference type="InterPro" id="IPR015433">
    <property type="entry name" value="PI3/4_kinase"/>
</dbReference>
<dbReference type="PROSITE" id="PS00916">
    <property type="entry name" value="PI3_4_KINASE_2"/>
    <property type="match status" value="1"/>
</dbReference>
<dbReference type="SUPFAM" id="SSF56112">
    <property type="entry name" value="Protein kinase-like (PK-like)"/>
    <property type="match status" value="1"/>
</dbReference>
<dbReference type="InterPro" id="IPR036940">
    <property type="entry name" value="PI3/4_kinase_cat_sf"/>
</dbReference>
<evidence type="ECO:0000256" key="1">
    <source>
        <dbReference type="ARBA" id="ARBA00001686"/>
    </source>
</evidence>
<keyword evidence="6 10" id="KW-0418">Kinase</keyword>
<feature type="domain" description="PIK helical" evidence="9">
    <location>
        <begin position="1295"/>
        <end position="1475"/>
    </location>
</feature>
<dbReference type="InterPro" id="IPR042236">
    <property type="entry name" value="PI3K_accessory_sf"/>
</dbReference>
<dbReference type="GO" id="GO:0048015">
    <property type="term" value="P:phosphatidylinositol-mediated signaling"/>
    <property type="evidence" value="ECO:0007669"/>
    <property type="project" value="TreeGrafter"/>
</dbReference>
<dbReference type="PROSITE" id="PS00915">
    <property type="entry name" value="PI3_4_KINASE_1"/>
    <property type="match status" value="1"/>
</dbReference>
<evidence type="ECO:0000256" key="3">
    <source>
        <dbReference type="ARBA" id="ARBA00012169"/>
    </source>
</evidence>
<dbReference type="CDD" id="cd05167">
    <property type="entry name" value="PI4Kc_III_alpha"/>
    <property type="match status" value="1"/>
</dbReference>
<dbReference type="InterPro" id="IPR016024">
    <property type="entry name" value="ARM-type_fold"/>
</dbReference>
<dbReference type="Gene3D" id="3.30.1010.10">
    <property type="entry name" value="Phosphatidylinositol 3-kinase Catalytic Subunit, Chain A, domain 4"/>
    <property type="match status" value="1"/>
</dbReference>
<organism evidence="10 11">
    <name type="scientific">Pichia kudriavzevii</name>
    <name type="common">Yeast</name>
    <name type="synonym">Issatchenkia orientalis</name>
    <dbReference type="NCBI Taxonomy" id="4909"/>
    <lineage>
        <taxon>Eukaryota</taxon>
        <taxon>Fungi</taxon>
        <taxon>Dikarya</taxon>
        <taxon>Ascomycota</taxon>
        <taxon>Saccharomycotina</taxon>
        <taxon>Pichiomycetes</taxon>
        <taxon>Pichiales</taxon>
        <taxon>Pichiaceae</taxon>
        <taxon>Pichia</taxon>
    </lineage>
</organism>
<protein>
    <recommendedName>
        <fullName evidence="3">1-phosphatidylinositol 4-kinase</fullName>
        <ecNumber evidence="3">2.7.1.67</ecNumber>
    </recommendedName>
</protein>
<dbReference type="FunFam" id="1.25.40.70:FF:000011">
    <property type="entry name" value="Phosphatidylinositol 4-kinase alpha"/>
    <property type="match status" value="1"/>
</dbReference>
<dbReference type="GO" id="GO:0004430">
    <property type="term" value="F:1-phosphatidylinositol 4-kinase activity"/>
    <property type="evidence" value="ECO:0007669"/>
    <property type="project" value="UniProtKB-EC"/>
</dbReference>
<evidence type="ECO:0000256" key="5">
    <source>
        <dbReference type="ARBA" id="ARBA00022741"/>
    </source>
</evidence>
<dbReference type="GO" id="GO:0005524">
    <property type="term" value="F:ATP binding"/>
    <property type="evidence" value="ECO:0007669"/>
    <property type="project" value="UniProtKB-KW"/>
</dbReference>
<dbReference type="PANTHER" id="PTHR10048">
    <property type="entry name" value="PHOSPHATIDYLINOSITOL KINASE"/>
    <property type="match status" value="1"/>
</dbReference>
<keyword evidence="7" id="KW-0067">ATP-binding</keyword>
<comment type="similarity">
    <text evidence="2">Belongs to the PI3/PI4-kinase family. Type III PI4K subfamily.</text>
</comment>
<dbReference type="GO" id="GO:0005886">
    <property type="term" value="C:plasma membrane"/>
    <property type="evidence" value="ECO:0007669"/>
    <property type="project" value="TreeGrafter"/>
</dbReference>
<dbReference type="InterPro" id="IPR011009">
    <property type="entry name" value="Kinase-like_dom_sf"/>
</dbReference>
<dbReference type="EC" id="2.7.1.67" evidence="3"/>
<dbReference type="GO" id="GO:0046854">
    <property type="term" value="P:phosphatidylinositol phosphate biosynthetic process"/>
    <property type="evidence" value="ECO:0007669"/>
    <property type="project" value="InterPro"/>
</dbReference>
<dbReference type="VEuPathDB" id="FungiDB:C5L36_0D06370"/>
<dbReference type="GO" id="GO:0005737">
    <property type="term" value="C:cytoplasm"/>
    <property type="evidence" value="ECO:0007669"/>
    <property type="project" value="TreeGrafter"/>
</dbReference>
<evidence type="ECO:0000256" key="7">
    <source>
        <dbReference type="ARBA" id="ARBA00022840"/>
    </source>
</evidence>
<dbReference type="SMART" id="SM00146">
    <property type="entry name" value="PI3Kc"/>
    <property type="match status" value="1"/>
</dbReference>
<dbReference type="Proteomes" id="UP000189274">
    <property type="component" value="Unassembled WGS sequence"/>
</dbReference>
<dbReference type="Gene3D" id="1.10.1070.11">
    <property type="entry name" value="Phosphatidylinositol 3-/4-kinase, catalytic domain"/>
    <property type="match status" value="1"/>
</dbReference>
<dbReference type="Pfam" id="PF00454">
    <property type="entry name" value="PI3_PI4_kinase"/>
    <property type="match status" value="1"/>
</dbReference>
<dbReference type="SUPFAM" id="SSF48371">
    <property type="entry name" value="ARM repeat"/>
    <property type="match status" value="1"/>
</dbReference>
<proteinExistence type="inferred from homology"/>
<evidence type="ECO:0000259" key="9">
    <source>
        <dbReference type="PROSITE" id="PS51545"/>
    </source>
</evidence>
<evidence type="ECO:0000313" key="11">
    <source>
        <dbReference type="Proteomes" id="UP000189274"/>
    </source>
</evidence>
<name>A0A1V2LPR5_PICKU</name>
<gene>
    <name evidence="10" type="ORF">BOH78_1858</name>
</gene>
<dbReference type="SMART" id="SM00145">
    <property type="entry name" value="PI3Ka"/>
    <property type="match status" value="1"/>
</dbReference>
<evidence type="ECO:0000259" key="8">
    <source>
        <dbReference type="PROSITE" id="PS50290"/>
    </source>
</evidence>
<dbReference type="Gene3D" id="1.25.40.70">
    <property type="entry name" value="Phosphatidylinositol 3-kinase, accessory domain (PIK)"/>
    <property type="match status" value="1"/>
</dbReference>
<dbReference type="PROSITE" id="PS51545">
    <property type="entry name" value="PIK_HELICAL"/>
    <property type="match status" value="1"/>
</dbReference>
<keyword evidence="4" id="KW-0808">Transferase</keyword>
<dbReference type="Pfam" id="PF00613">
    <property type="entry name" value="PI3Ka"/>
    <property type="match status" value="1"/>
</dbReference>
<feature type="domain" description="PI3K/PI4K catalytic" evidence="8">
    <location>
        <begin position="1548"/>
        <end position="1833"/>
    </location>
</feature>